<organism evidence="2 3">
    <name type="scientific">Plectosphaerella plurivora</name>
    <dbReference type="NCBI Taxonomy" id="936078"/>
    <lineage>
        <taxon>Eukaryota</taxon>
        <taxon>Fungi</taxon>
        <taxon>Dikarya</taxon>
        <taxon>Ascomycota</taxon>
        <taxon>Pezizomycotina</taxon>
        <taxon>Sordariomycetes</taxon>
        <taxon>Hypocreomycetidae</taxon>
        <taxon>Glomerellales</taxon>
        <taxon>Plectosphaerellaceae</taxon>
        <taxon>Plectosphaerella</taxon>
    </lineage>
</organism>
<keyword evidence="3" id="KW-1185">Reference proteome</keyword>
<evidence type="ECO:0000313" key="3">
    <source>
        <dbReference type="Proteomes" id="UP000770015"/>
    </source>
</evidence>
<feature type="region of interest" description="Disordered" evidence="1">
    <location>
        <begin position="131"/>
        <end position="169"/>
    </location>
</feature>
<dbReference type="Proteomes" id="UP000770015">
    <property type="component" value="Unassembled WGS sequence"/>
</dbReference>
<dbReference type="EMBL" id="JAGSXJ010000001">
    <property type="protein sequence ID" value="KAH6697120.1"/>
    <property type="molecule type" value="Genomic_DNA"/>
</dbReference>
<evidence type="ECO:0000313" key="2">
    <source>
        <dbReference type="EMBL" id="KAH6697120.1"/>
    </source>
</evidence>
<proteinExistence type="predicted"/>
<comment type="caution">
    <text evidence="2">The sequence shown here is derived from an EMBL/GenBank/DDBJ whole genome shotgun (WGS) entry which is preliminary data.</text>
</comment>
<accession>A0A9P8VM62</accession>
<sequence>MPSVSWPSQYRGMSCCRRFRLICHVCRLILGKLSACRRRLSRADTGCLDVMAVCLGTVHRTDLSFPDRSAGRDPRKTSHHRRPAACSCAEAGTLVCPLHARDGGDHGFLSAGPLRSIGWCFPPPPRCVSPQEHFPPSSQQTADCRHKFSGIQGGGTPPTSQPGTRRHPLSILCSPPARLSLASSSTPPFRSQANMARMHACSTRACVARGISFARTHSRTSGPKSDGVSCRGWAEADIR</sequence>
<name>A0A9P8VM62_9PEZI</name>
<reference evidence="2" key="1">
    <citation type="journal article" date="2021" name="Nat. Commun.">
        <title>Genetic determinants of endophytism in the Arabidopsis root mycobiome.</title>
        <authorList>
            <person name="Mesny F."/>
            <person name="Miyauchi S."/>
            <person name="Thiergart T."/>
            <person name="Pickel B."/>
            <person name="Atanasova L."/>
            <person name="Karlsson M."/>
            <person name="Huettel B."/>
            <person name="Barry K.W."/>
            <person name="Haridas S."/>
            <person name="Chen C."/>
            <person name="Bauer D."/>
            <person name="Andreopoulos W."/>
            <person name="Pangilinan J."/>
            <person name="LaButti K."/>
            <person name="Riley R."/>
            <person name="Lipzen A."/>
            <person name="Clum A."/>
            <person name="Drula E."/>
            <person name="Henrissat B."/>
            <person name="Kohler A."/>
            <person name="Grigoriev I.V."/>
            <person name="Martin F.M."/>
            <person name="Hacquard S."/>
        </authorList>
    </citation>
    <scope>NUCLEOTIDE SEQUENCE</scope>
    <source>
        <strain evidence="2">MPI-SDFR-AT-0117</strain>
    </source>
</reference>
<gene>
    <name evidence="2" type="ORF">F5X68DRAFT_196758</name>
</gene>
<dbReference type="AlphaFoldDB" id="A0A9P8VM62"/>
<evidence type="ECO:0000256" key="1">
    <source>
        <dbReference type="SAM" id="MobiDB-lite"/>
    </source>
</evidence>
<protein>
    <submittedName>
        <fullName evidence="2">Uncharacterized protein</fullName>
    </submittedName>
</protein>